<dbReference type="Proteomes" id="UP000191153">
    <property type="component" value="Unassembled WGS sequence"/>
</dbReference>
<dbReference type="PANTHER" id="PTHR32063">
    <property type="match status" value="1"/>
</dbReference>
<feature type="transmembrane region" description="Helical" evidence="1">
    <location>
        <begin position="333"/>
        <end position="354"/>
    </location>
</feature>
<feature type="transmembrane region" description="Helical" evidence="1">
    <location>
        <begin position="989"/>
        <end position="1007"/>
    </location>
</feature>
<protein>
    <submittedName>
        <fullName evidence="2">Multidrug efflux pump subunit AcrB</fullName>
    </submittedName>
</protein>
<keyword evidence="1" id="KW-0812">Transmembrane</keyword>
<dbReference type="Gene3D" id="3.30.2090.10">
    <property type="entry name" value="Multidrug efflux transporter AcrB TolC docking domain, DN and DC subdomains"/>
    <property type="match status" value="2"/>
</dbReference>
<proteinExistence type="predicted"/>
<feature type="transmembrane region" description="Helical" evidence="1">
    <location>
        <begin position="524"/>
        <end position="545"/>
    </location>
</feature>
<dbReference type="Pfam" id="PF00873">
    <property type="entry name" value="ACR_tran"/>
    <property type="match status" value="2"/>
</dbReference>
<dbReference type="GO" id="GO:0005886">
    <property type="term" value="C:plasma membrane"/>
    <property type="evidence" value="ECO:0007669"/>
    <property type="project" value="TreeGrafter"/>
</dbReference>
<dbReference type="RefSeq" id="WP_078694679.1">
    <property type="nucleotide sequence ID" value="NZ_FUWX01000020.1"/>
</dbReference>
<dbReference type="SUPFAM" id="SSF82693">
    <property type="entry name" value="Multidrug efflux transporter AcrB pore domain, PN1, PN2, PC1 and PC2 subdomains"/>
    <property type="match status" value="2"/>
</dbReference>
<name>A0A1T4Q9M3_9FUSO</name>
<dbReference type="AlphaFoldDB" id="A0A1T4Q9M3"/>
<evidence type="ECO:0000313" key="3">
    <source>
        <dbReference type="Proteomes" id="UP000191153"/>
    </source>
</evidence>
<feature type="transmembrane region" description="Helical" evidence="1">
    <location>
        <begin position="938"/>
        <end position="960"/>
    </location>
</feature>
<gene>
    <name evidence="2" type="ORF">SAMN02745174_02235</name>
</gene>
<dbReference type="InterPro" id="IPR027463">
    <property type="entry name" value="AcrB_DN_DC_subdom"/>
</dbReference>
<dbReference type="PANTHER" id="PTHR32063:SF18">
    <property type="entry name" value="CATION EFFLUX SYSTEM PROTEIN"/>
    <property type="match status" value="1"/>
</dbReference>
<evidence type="ECO:0000313" key="2">
    <source>
        <dbReference type="EMBL" id="SKA00395.1"/>
    </source>
</evidence>
<evidence type="ECO:0000256" key="1">
    <source>
        <dbReference type="SAM" id="Phobius"/>
    </source>
</evidence>
<dbReference type="SUPFAM" id="SSF82866">
    <property type="entry name" value="Multidrug efflux transporter AcrB transmembrane domain"/>
    <property type="match status" value="2"/>
</dbReference>
<dbReference type="Gene3D" id="3.30.70.1320">
    <property type="entry name" value="Multidrug efflux transporter AcrB pore domain like"/>
    <property type="match status" value="1"/>
</dbReference>
<feature type="transmembrane region" description="Helical" evidence="1">
    <location>
        <begin position="361"/>
        <end position="382"/>
    </location>
</feature>
<dbReference type="Gene3D" id="1.20.1640.10">
    <property type="entry name" value="Multidrug efflux transporter AcrB transmembrane domain"/>
    <property type="match status" value="2"/>
</dbReference>
<keyword evidence="1" id="KW-1133">Transmembrane helix</keyword>
<feature type="transmembrane region" description="Helical" evidence="1">
    <location>
        <begin position="464"/>
        <end position="488"/>
    </location>
</feature>
<dbReference type="PRINTS" id="PR00702">
    <property type="entry name" value="ACRIFLAVINRP"/>
</dbReference>
<dbReference type="STRING" id="180163.SAMN02745174_02235"/>
<reference evidence="2 3" key="1">
    <citation type="submission" date="2017-02" db="EMBL/GenBank/DDBJ databases">
        <authorList>
            <person name="Peterson S.W."/>
        </authorList>
    </citation>
    <scope>NUCLEOTIDE SEQUENCE [LARGE SCALE GENOMIC DNA]</scope>
    <source>
        <strain evidence="2 3">ATCC 700028</strain>
    </source>
</reference>
<feature type="transmembrane region" description="Helical" evidence="1">
    <location>
        <begin position="12"/>
        <end position="29"/>
    </location>
</feature>
<dbReference type="Gene3D" id="3.30.70.1430">
    <property type="entry name" value="Multidrug efflux transporter AcrB pore domain"/>
    <property type="match status" value="2"/>
</dbReference>
<feature type="transmembrane region" description="Helical" evidence="1">
    <location>
        <begin position="432"/>
        <end position="452"/>
    </location>
</feature>
<dbReference type="InterPro" id="IPR001036">
    <property type="entry name" value="Acrflvin-R"/>
</dbReference>
<dbReference type="SUPFAM" id="SSF82714">
    <property type="entry name" value="Multidrug efflux transporter AcrB TolC docking domain, DN and DC subdomains"/>
    <property type="match status" value="2"/>
</dbReference>
<dbReference type="EMBL" id="FUWX01000020">
    <property type="protein sequence ID" value="SKA00395.1"/>
    <property type="molecule type" value="Genomic_DNA"/>
</dbReference>
<organism evidence="2 3">
    <name type="scientific">Cetobacterium ceti</name>
    <dbReference type="NCBI Taxonomy" id="180163"/>
    <lineage>
        <taxon>Bacteria</taxon>
        <taxon>Fusobacteriati</taxon>
        <taxon>Fusobacteriota</taxon>
        <taxon>Fusobacteriia</taxon>
        <taxon>Fusobacteriales</taxon>
        <taxon>Fusobacteriaceae</taxon>
        <taxon>Cetobacterium</taxon>
    </lineage>
</organism>
<feature type="transmembrane region" description="Helical" evidence="1">
    <location>
        <begin position="886"/>
        <end position="906"/>
    </location>
</feature>
<sequence>MKITKWTIDNKVTAYILVILMLVFGYICYERSEKAEDPGFTVKVALITTQWPGATAKQMADLVSKRIADQVQSMDSLDYVNSKNLDGVSNVYVNIKSEYRDLKPVWQELRDRINTFVIPTLPQGVQKPMINTFFGDVYGTLMTISGDGYSYDNLYKVAENLKETLLFSVPEIGRIDISGVQKPVIYVKIDNKRLANSGITMENLVQSLNSLNVIIPSGDVVNNGSRLFLIPSGNFKNIDQIKNTVIANSKGTKSIYLKEIANVYKGYQDPSSYMVYYDGEPAITLGVALSSGQDILKMSAGIKKVMKEYKAKLPVGLEIGTIYYQPDLVQDKVSAFIVNLFQAIGTIIVVMLVFLGLRSGIIVAALTPTSIAFTLIGLYYMGYGINQITLAGLIIALGMLVDNAVVMSENIMVLMQNGKSRMDACIESSKTLAIPLLVSSLTTITAFSPIILNKQDMGQFVGPLTIVVLLALMGSWLINQTFIPLLCYDFLKVKKGDELNLDSKPYLIYRKTLIKMLKYKKTSIVITIVSFIFGLWLFTFIPGNFMPESTDPVMSTYIRMPKGTSIEKTKEVTMDLSNFIRKNYATGPQEPLSPTLWDWITTGGTTKRYKNPGVISWGSFIGGGAPKYSTGYTPEARLPEYSYTMYNLTDYKLRNKISSEVNQYMEKKYPDIDIVSKGMGSGVSLEKDLGYQFISNDPAMLKKISQEVKAKLASIEGTRAISDNWGNDVPRVHIDIDQNKARKYGFTSQNIGQTLQFALQGYPATVFKDFSAPPQNTAIPVTLRGTDSYKDNLVGLEGMEVMSPNGKFVPLKQIANISVKYSPNFVYTRNISYAVEINAALKNGYASKGINNQMTPWIQAKLKEWGPGVKYKLSGIEKTSSENEGALFASVPLALMIMFILVIGQFNSVRKGLCIMLVIPLSLLGIAIGLLLTGTDLGFMAIVGIISLAGVVLNHAIILVDKMTIAKEVDGLDDQNAVVCGCQSRLRPIFLTVATTLAGLMPLYFFGGPLFQPLAVVLIFGLATDTVLALGIIPVIYSIFYKIDFKDYKYDSSIGTNI</sequence>
<dbReference type="Gene3D" id="3.30.70.1440">
    <property type="entry name" value="Multidrug efflux transporter AcrB pore domain"/>
    <property type="match status" value="1"/>
</dbReference>
<keyword evidence="1" id="KW-0472">Membrane</keyword>
<feature type="transmembrane region" description="Helical" evidence="1">
    <location>
        <begin position="388"/>
        <end position="411"/>
    </location>
</feature>
<dbReference type="OrthoDB" id="9757876at2"/>
<dbReference type="GO" id="GO:0042910">
    <property type="term" value="F:xenobiotic transmembrane transporter activity"/>
    <property type="evidence" value="ECO:0007669"/>
    <property type="project" value="TreeGrafter"/>
</dbReference>
<feature type="transmembrane region" description="Helical" evidence="1">
    <location>
        <begin position="913"/>
        <end position="932"/>
    </location>
</feature>
<accession>A0A1T4Q9M3</accession>
<keyword evidence="3" id="KW-1185">Reference proteome</keyword>
<feature type="transmembrane region" description="Helical" evidence="1">
    <location>
        <begin position="1013"/>
        <end position="1040"/>
    </location>
</feature>